<dbReference type="KEGG" id="xbc:ELE36_09395"/>
<evidence type="ECO:0000313" key="4">
    <source>
        <dbReference type="Proteomes" id="UP000291562"/>
    </source>
</evidence>
<name>A0A411HJ96_9GAMM</name>
<dbReference type="OrthoDB" id="5755240at2"/>
<dbReference type="EMBL" id="CP035704">
    <property type="protein sequence ID" value="QBB70561.1"/>
    <property type="molecule type" value="Genomic_DNA"/>
</dbReference>
<dbReference type="Pfam" id="PF04966">
    <property type="entry name" value="OprB"/>
    <property type="match status" value="1"/>
</dbReference>
<dbReference type="GO" id="GO:0016020">
    <property type="term" value="C:membrane"/>
    <property type="evidence" value="ECO:0007669"/>
    <property type="project" value="InterPro"/>
</dbReference>
<dbReference type="GO" id="GO:0008643">
    <property type="term" value="P:carbohydrate transport"/>
    <property type="evidence" value="ECO:0007669"/>
    <property type="project" value="InterPro"/>
</dbReference>
<gene>
    <name evidence="3" type="ORF">ELE36_09395</name>
</gene>
<dbReference type="InterPro" id="IPR007049">
    <property type="entry name" value="Carb-sel_porin_OprB"/>
</dbReference>
<evidence type="ECO:0000313" key="3">
    <source>
        <dbReference type="EMBL" id="QBB70561.1"/>
    </source>
</evidence>
<dbReference type="Proteomes" id="UP000291562">
    <property type="component" value="Chromosome"/>
</dbReference>
<feature type="signal peptide" evidence="2">
    <location>
        <begin position="1"/>
        <end position="29"/>
    </location>
</feature>
<reference evidence="3 4" key="1">
    <citation type="submission" date="2019-01" db="EMBL/GenBank/DDBJ databases">
        <title>Pseudolysobacter antarctica gen. nov., sp. nov., isolated from Fildes Peninsula, Antarctica.</title>
        <authorList>
            <person name="Wei Z."/>
            <person name="Peng F."/>
        </authorList>
    </citation>
    <scope>NUCLEOTIDE SEQUENCE [LARGE SCALE GENOMIC DNA]</scope>
    <source>
        <strain evidence="3 4">AQ6-296</strain>
    </source>
</reference>
<comment type="similarity">
    <text evidence="1 2">Belongs to the OprB family.</text>
</comment>
<evidence type="ECO:0000256" key="2">
    <source>
        <dbReference type="RuleBase" id="RU363072"/>
    </source>
</evidence>
<dbReference type="RefSeq" id="WP_129832819.1">
    <property type="nucleotide sequence ID" value="NZ_CP035704.1"/>
</dbReference>
<protein>
    <submittedName>
        <fullName evidence="3">Carbohydrate porin</fullName>
    </submittedName>
</protein>
<keyword evidence="2" id="KW-0732">Signal</keyword>
<accession>A0A411HJ96</accession>
<evidence type="ECO:0000256" key="1">
    <source>
        <dbReference type="ARBA" id="ARBA00008769"/>
    </source>
</evidence>
<dbReference type="GO" id="GO:0015288">
    <property type="term" value="F:porin activity"/>
    <property type="evidence" value="ECO:0007669"/>
    <property type="project" value="InterPro"/>
</dbReference>
<dbReference type="Gene3D" id="2.40.160.180">
    <property type="entry name" value="Carbohydrate-selective porin OprB"/>
    <property type="match status" value="1"/>
</dbReference>
<dbReference type="InterPro" id="IPR038673">
    <property type="entry name" value="OprB_sf"/>
</dbReference>
<sequence length="449" mass="49717">MTKNVFNTRKKISLSLATVALGSSALAHADDERYFIPQLLGAQYTLIQQHQDALNSPYAGPLSLHPDGDTARSHTFGAYLGVPLSTHLQFYFDLEMFKGEGVSGSTGLGGLTNGDVIRSGTATLGKRPYVARRYLRYVVPFGDETADVERALEQLPGKEFVHRLEFKLGTLAASDDFDKNRYANSTRTQFSNWSLFNNTAWDFAADTRGYSNGLVVGWINAGWALRYGVYQMPKEANGQALEWPIARARGENIELSWQPNVDGASVRLLVFRNIARMGLYREALAIAQASGQVPDIRADDKDGRRKFGYALNADLPLVDNGDTGLFARYGWSDGRKESFAFTEVDRSLSFGAQLSGTHWGRAQDHLGIGVVTNQLALDHRDYLAAGGSGFTLGDGRLNYGSERIVETYYLFQPVKFFSLSPDLQLIHNPGYNRDRGPARFAGLRAHLEY</sequence>
<proteinExistence type="inferred from homology"/>
<keyword evidence="4" id="KW-1185">Reference proteome</keyword>
<dbReference type="AlphaFoldDB" id="A0A411HJ96"/>
<feature type="chain" id="PRO_5018823033" evidence="2">
    <location>
        <begin position="30"/>
        <end position="449"/>
    </location>
</feature>
<organism evidence="3 4">
    <name type="scientific">Pseudolysobacter antarcticus</name>
    <dbReference type="NCBI Taxonomy" id="2511995"/>
    <lineage>
        <taxon>Bacteria</taxon>
        <taxon>Pseudomonadati</taxon>
        <taxon>Pseudomonadota</taxon>
        <taxon>Gammaproteobacteria</taxon>
        <taxon>Lysobacterales</taxon>
        <taxon>Rhodanobacteraceae</taxon>
        <taxon>Pseudolysobacter</taxon>
    </lineage>
</organism>